<evidence type="ECO:0000313" key="2">
    <source>
        <dbReference type="Proteomes" id="UP001199528"/>
    </source>
</evidence>
<dbReference type="GO" id="GO:0005524">
    <property type="term" value="F:ATP binding"/>
    <property type="evidence" value="ECO:0007669"/>
    <property type="project" value="UniProtKB-KW"/>
</dbReference>
<reference evidence="1" key="1">
    <citation type="journal article" date="2022" name="Front Environ Sci">
        <title>Complete genome sequence analysis of a novel alkane-degrading bacterial strain, Acinetobacter vivianii KJ-1, and its diesel degradation ability.</title>
        <authorList>
            <person name="Zhang Y."/>
            <person name="Song F."/>
            <person name="Wang J."/>
            <person name="Zhao Q."/>
            <person name="Zheng L."/>
            <person name="Wang Z."/>
            <person name="Zhang X."/>
            <person name="Gao Y."/>
            <person name="Chen G."/>
            <person name="Huang Y."/>
        </authorList>
    </citation>
    <scope>NUCLEOTIDE SEQUENCE</scope>
    <source>
        <strain evidence="1">KJ-1</strain>
    </source>
</reference>
<organism evidence="1 2">
    <name type="scientific">Acinetobacter vivianii</name>
    <dbReference type="NCBI Taxonomy" id="1776742"/>
    <lineage>
        <taxon>Bacteria</taxon>
        <taxon>Pseudomonadati</taxon>
        <taxon>Pseudomonadota</taxon>
        <taxon>Gammaproteobacteria</taxon>
        <taxon>Moraxellales</taxon>
        <taxon>Moraxellaceae</taxon>
        <taxon>Acinetobacter</taxon>
    </lineage>
</organism>
<dbReference type="Proteomes" id="UP001199528">
    <property type="component" value="Chromosome"/>
</dbReference>
<dbReference type="SUPFAM" id="SSF52540">
    <property type="entry name" value="P-loop containing nucleoside triphosphate hydrolases"/>
    <property type="match status" value="1"/>
</dbReference>
<evidence type="ECO:0000313" key="1">
    <source>
        <dbReference type="EMBL" id="WDZ51563.1"/>
    </source>
</evidence>
<reference evidence="1" key="2">
    <citation type="submission" date="2023-02" db="EMBL/GenBank/DDBJ databases">
        <authorList>
            <person name="Huang Y."/>
            <person name="Zhang Y."/>
            <person name="Zhang T."/>
            <person name="Wang J."/>
        </authorList>
    </citation>
    <scope>NUCLEOTIDE SEQUENCE</scope>
    <source>
        <strain evidence="1">KJ-1</strain>
    </source>
</reference>
<sequence>MIIGLFGLSGSGKTFIRKKFQETHKDFQCYSASELLKEVNRPIERSSLNKINLDENQCTLIKVLKEKSKNSNIFIELHSIIEQSDSSSYFVKKEVLLSFNLDYIFLLDISPKDLMLQRQYDGSKERPTLTIQQLEKLSTEQKKYLEEIFNNKLLIIKNYNELVSKLNFKSC</sequence>
<keyword evidence="1" id="KW-0067">ATP-binding</keyword>
<dbReference type="Pfam" id="PF13207">
    <property type="entry name" value="AAA_17"/>
    <property type="match status" value="1"/>
</dbReference>
<dbReference type="AlphaFoldDB" id="A0AAJ6P5G8"/>
<dbReference type="KEGG" id="aviv:LF296_01795"/>
<keyword evidence="1" id="KW-0547">Nucleotide-binding</keyword>
<dbReference type="EMBL" id="CP085083">
    <property type="protein sequence ID" value="WDZ51563.1"/>
    <property type="molecule type" value="Genomic_DNA"/>
</dbReference>
<name>A0AAJ6P5G8_9GAMM</name>
<proteinExistence type="predicted"/>
<accession>A0AAJ6P5G8</accession>
<gene>
    <name evidence="1" type="ORF">LF296_01795</name>
</gene>
<dbReference type="Gene3D" id="3.40.50.300">
    <property type="entry name" value="P-loop containing nucleotide triphosphate hydrolases"/>
    <property type="match status" value="1"/>
</dbReference>
<protein>
    <submittedName>
        <fullName evidence="1">ATP-binding protein</fullName>
    </submittedName>
</protein>
<dbReference type="RefSeq" id="WP_272655343.1">
    <property type="nucleotide sequence ID" value="NZ_CP085083.1"/>
</dbReference>
<dbReference type="InterPro" id="IPR027417">
    <property type="entry name" value="P-loop_NTPase"/>
</dbReference>